<organism evidence="1 2">
    <name type="scientific">Rhizosphaericola mali</name>
    <dbReference type="NCBI Taxonomy" id="2545455"/>
    <lineage>
        <taxon>Bacteria</taxon>
        <taxon>Pseudomonadati</taxon>
        <taxon>Bacteroidota</taxon>
        <taxon>Chitinophagia</taxon>
        <taxon>Chitinophagales</taxon>
        <taxon>Chitinophagaceae</taxon>
        <taxon>Rhizosphaericola</taxon>
    </lineage>
</organism>
<dbReference type="EMBL" id="CP044016">
    <property type="protein sequence ID" value="QES88860.1"/>
    <property type="molecule type" value="Genomic_DNA"/>
</dbReference>
<sequence length="187" mass="21331">MAIIDNCYFKGELLIPNANETGAPVGVYLNALVPGFEEDLLRQVLGHELYEQFIAWYNATPDDTESKWAKILKGVSFQGGKLDFRLYWNGFKSNNSPIAQYCYYQFKKIDATQSVDGGEVHTNSQNASNASPLRKMVTIWNKMVDQLCTLKMYMDSSDDFKTDEDWILQSKYACLNEVYKKVNAFGI</sequence>
<evidence type="ECO:0000313" key="2">
    <source>
        <dbReference type="Proteomes" id="UP000292424"/>
    </source>
</evidence>
<dbReference type="Proteomes" id="UP000292424">
    <property type="component" value="Chromosome"/>
</dbReference>
<reference evidence="1 2" key="1">
    <citation type="submission" date="2019-09" db="EMBL/GenBank/DDBJ databases">
        <title>Complete genome sequence of Arachidicoccus sp. B3-10 isolated from apple orchard soil.</title>
        <authorList>
            <person name="Kim H.S."/>
            <person name="Han K.-I."/>
            <person name="Suh M.K."/>
            <person name="Lee K.C."/>
            <person name="Eom M.K."/>
            <person name="Kim J.-S."/>
            <person name="Kang S.W."/>
            <person name="Sin Y."/>
            <person name="Lee J.-S."/>
        </authorList>
    </citation>
    <scope>NUCLEOTIDE SEQUENCE [LARGE SCALE GENOMIC DNA]</scope>
    <source>
        <strain evidence="1 2">B3-10</strain>
    </source>
</reference>
<dbReference type="KEGG" id="arac:E0W69_009400"/>
<accession>A0A5P2G521</accession>
<protein>
    <submittedName>
        <fullName evidence="1">Uncharacterized protein</fullName>
    </submittedName>
</protein>
<keyword evidence="2" id="KW-1185">Reference proteome</keyword>
<gene>
    <name evidence="1" type="ORF">E0W69_009400</name>
</gene>
<dbReference type="OrthoDB" id="1098210at2"/>
<dbReference type="AlphaFoldDB" id="A0A5P2G521"/>
<proteinExistence type="predicted"/>
<evidence type="ECO:0000313" key="1">
    <source>
        <dbReference type="EMBL" id="QES88860.1"/>
    </source>
</evidence>
<name>A0A5P2G521_9BACT</name>
<dbReference type="RefSeq" id="WP_131329808.1">
    <property type="nucleotide sequence ID" value="NZ_CP044016.1"/>
</dbReference>